<evidence type="ECO:0000256" key="3">
    <source>
        <dbReference type="ARBA" id="ARBA00022741"/>
    </source>
</evidence>
<evidence type="ECO:0000256" key="12">
    <source>
        <dbReference type="ARBA" id="ARBA00034617"/>
    </source>
</evidence>
<dbReference type="NCBIfam" id="TIGR00643">
    <property type="entry name" value="recG"/>
    <property type="match status" value="1"/>
</dbReference>
<comment type="catalytic activity">
    <reaction evidence="14 15">
        <text>ATP + H2O = ADP + phosphate + H(+)</text>
        <dbReference type="Rhea" id="RHEA:13065"/>
        <dbReference type="ChEBI" id="CHEBI:15377"/>
        <dbReference type="ChEBI" id="CHEBI:15378"/>
        <dbReference type="ChEBI" id="CHEBI:30616"/>
        <dbReference type="ChEBI" id="CHEBI:43474"/>
        <dbReference type="ChEBI" id="CHEBI:456216"/>
        <dbReference type="EC" id="5.6.2.4"/>
    </reaction>
</comment>
<dbReference type="EC" id="5.6.2.4" evidence="13 15"/>
<dbReference type="InterPro" id="IPR033454">
    <property type="entry name" value="RecG_wedge"/>
</dbReference>
<dbReference type="GO" id="GO:0006281">
    <property type="term" value="P:DNA repair"/>
    <property type="evidence" value="ECO:0007669"/>
    <property type="project" value="UniProtKB-UniRule"/>
</dbReference>
<keyword evidence="3 15" id="KW-0547">Nucleotide-binding</keyword>
<feature type="transmembrane region" description="Helical" evidence="16">
    <location>
        <begin position="84"/>
        <end position="105"/>
    </location>
</feature>
<evidence type="ECO:0000256" key="7">
    <source>
        <dbReference type="ARBA" id="ARBA00022840"/>
    </source>
</evidence>
<evidence type="ECO:0000256" key="6">
    <source>
        <dbReference type="ARBA" id="ARBA00022806"/>
    </source>
</evidence>
<dbReference type="PROSITE" id="PS51194">
    <property type="entry name" value="HELICASE_CTER"/>
    <property type="match status" value="1"/>
</dbReference>
<dbReference type="Pfam" id="PF17191">
    <property type="entry name" value="RecG_wedge"/>
    <property type="match status" value="1"/>
</dbReference>
<evidence type="ECO:0000256" key="2">
    <source>
        <dbReference type="ARBA" id="ARBA00017846"/>
    </source>
</evidence>
<evidence type="ECO:0000256" key="16">
    <source>
        <dbReference type="SAM" id="Phobius"/>
    </source>
</evidence>
<accession>A0A8J3B402</accession>
<keyword evidence="5 15" id="KW-0378">Hydrolase</keyword>
<dbReference type="InterPro" id="IPR001650">
    <property type="entry name" value="Helicase_C-like"/>
</dbReference>
<dbReference type="GO" id="GO:0006310">
    <property type="term" value="P:DNA recombination"/>
    <property type="evidence" value="ECO:0007669"/>
    <property type="project" value="UniProtKB-UniRule"/>
</dbReference>
<dbReference type="Pfam" id="PF00270">
    <property type="entry name" value="DEAD"/>
    <property type="match status" value="1"/>
</dbReference>
<dbReference type="InterPro" id="IPR011545">
    <property type="entry name" value="DEAD/DEAH_box_helicase_dom"/>
</dbReference>
<dbReference type="Proteomes" id="UP000637720">
    <property type="component" value="Unassembled WGS sequence"/>
</dbReference>
<evidence type="ECO:0000256" key="10">
    <source>
        <dbReference type="ARBA" id="ARBA00023204"/>
    </source>
</evidence>
<dbReference type="GO" id="GO:0003677">
    <property type="term" value="F:DNA binding"/>
    <property type="evidence" value="ECO:0007669"/>
    <property type="project" value="UniProtKB-KW"/>
</dbReference>
<evidence type="ECO:0000313" key="19">
    <source>
        <dbReference type="EMBL" id="GGJ91768.1"/>
    </source>
</evidence>
<dbReference type="PANTHER" id="PTHR47964:SF1">
    <property type="entry name" value="ATP-DEPENDENT DNA HELICASE HOMOLOG RECG, CHLOROPLASTIC"/>
    <property type="match status" value="1"/>
</dbReference>
<dbReference type="PANTHER" id="PTHR47964">
    <property type="entry name" value="ATP-DEPENDENT DNA HELICASE HOMOLOG RECG, CHLOROPLASTIC"/>
    <property type="match status" value="1"/>
</dbReference>
<dbReference type="GO" id="GO:0016787">
    <property type="term" value="F:hydrolase activity"/>
    <property type="evidence" value="ECO:0007669"/>
    <property type="project" value="UniProtKB-KW"/>
</dbReference>
<evidence type="ECO:0000256" key="1">
    <source>
        <dbReference type="ARBA" id="ARBA00007504"/>
    </source>
</evidence>
<dbReference type="NCBIfam" id="NF008168">
    <property type="entry name" value="PRK10917.2-2"/>
    <property type="match status" value="1"/>
</dbReference>
<keyword evidence="8" id="KW-0238">DNA-binding</keyword>
<keyword evidence="10 15" id="KW-0234">DNA repair</keyword>
<dbReference type="InterPro" id="IPR004609">
    <property type="entry name" value="ATP-dep_DNA_helicase_RecG"/>
</dbReference>
<dbReference type="CDD" id="cd04488">
    <property type="entry name" value="RecG_wedge_OBF"/>
    <property type="match status" value="1"/>
</dbReference>
<evidence type="ECO:0000259" key="17">
    <source>
        <dbReference type="PROSITE" id="PS51192"/>
    </source>
</evidence>
<feature type="domain" description="Helicase C-terminal" evidence="18">
    <location>
        <begin position="454"/>
        <end position="615"/>
    </location>
</feature>
<dbReference type="SUPFAM" id="SSF50249">
    <property type="entry name" value="Nucleic acid-binding proteins"/>
    <property type="match status" value="1"/>
</dbReference>
<evidence type="ECO:0000259" key="18">
    <source>
        <dbReference type="PROSITE" id="PS51194"/>
    </source>
</evidence>
<evidence type="ECO:0000256" key="14">
    <source>
        <dbReference type="ARBA" id="ARBA00048988"/>
    </source>
</evidence>
<dbReference type="GO" id="GO:0005524">
    <property type="term" value="F:ATP binding"/>
    <property type="evidence" value="ECO:0007669"/>
    <property type="project" value="UniProtKB-KW"/>
</dbReference>
<keyword evidence="11" id="KW-0413">Isomerase</keyword>
<proteinExistence type="inferred from homology"/>
<sequence length="686" mass="76619">MGYDTRVLELPVTAVPGVGEERARLLATLGIATVGDLLSYFPYRYDDWRVRDLTTADHGERVTVEGEVWGEPVLRTYGKKKSRLAFRVFVGPVLATAVVFNRPYLAKQLAPGKRILLSGKWDRYRAQITVDAYRWPGKGHAEGLVPVYSVREGVPVALVRQAVAAALAAFGPHLVDPLPAEVVARRRLLPYADALRCMHFPRNAAEGERARQRFAYEELFFFQLKMQAYRYTTRRNAPGEAKSVPREAVRAFVRQLPFPLTGAQKRVIAEILNDLEAPYAMNRLLQGDVGSGKTVVAAVALFSVVRAGYQGALMVPTEILAEQHRDTLERLLAPHGVQVALLTGRATARERREVLDGLAMGLIDVVVGTHALIQEDVQFRRLGLVITDEQHRFGVEQRRILRQKGLNPDALFMTATPIPRTLALAVFGDMDVSVMDELPAGRKPVKTYWVKEALMERVLAFVEKELAAGRQAYFICPLIEESEKLDLENAVDWYERLRARFEPRGFPVALLHGRLPGAEKDAVMRRFARGEARVLVSTTVVEVGVNVPNATVMVIYDAERFGLAQLHQLRGRVGRGEHQGYCILVADPKSEVGRERMRIMTETTDGFELARRDLELRGPGDLFGTRQSGLPDFKVADLSRDADLLDAARIDAADLVNRPAFWTAPEYAALRAYLEREGVLEGVKLD</sequence>
<dbReference type="Pfam" id="PF00271">
    <property type="entry name" value="Helicase_C"/>
    <property type="match status" value="1"/>
</dbReference>
<keyword evidence="9 15" id="KW-0233">DNA recombination</keyword>
<dbReference type="Gene3D" id="1.10.150.20">
    <property type="entry name" value="5' to 3' exonuclease, C-terminal subdomain"/>
    <property type="match status" value="1"/>
</dbReference>
<dbReference type="InterPro" id="IPR045562">
    <property type="entry name" value="RecG_dom3_C"/>
</dbReference>
<keyword evidence="7 15" id="KW-0067">ATP-binding</keyword>
<dbReference type="CDD" id="cd18811">
    <property type="entry name" value="SF2_C_RecG"/>
    <property type="match status" value="1"/>
</dbReference>
<keyword evidence="4 15" id="KW-0227">DNA damage</keyword>
<dbReference type="SMART" id="SM00490">
    <property type="entry name" value="HELICc"/>
    <property type="match status" value="1"/>
</dbReference>
<evidence type="ECO:0000256" key="9">
    <source>
        <dbReference type="ARBA" id="ARBA00023172"/>
    </source>
</evidence>
<dbReference type="PROSITE" id="PS51192">
    <property type="entry name" value="HELICASE_ATP_BIND_1"/>
    <property type="match status" value="1"/>
</dbReference>
<dbReference type="AlphaFoldDB" id="A0A8J3B402"/>
<dbReference type="CDD" id="cd17992">
    <property type="entry name" value="DEXHc_RecG"/>
    <property type="match status" value="1"/>
</dbReference>
<dbReference type="InterPro" id="IPR014001">
    <property type="entry name" value="Helicase_ATP-bd"/>
</dbReference>
<evidence type="ECO:0000256" key="4">
    <source>
        <dbReference type="ARBA" id="ARBA00022763"/>
    </source>
</evidence>
<feature type="domain" description="Helicase ATP-binding" evidence="17">
    <location>
        <begin position="274"/>
        <end position="435"/>
    </location>
</feature>
<reference evidence="19" key="1">
    <citation type="journal article" date="2014" name="Int. J. Syst. Evol. Microbiol.">
        <title>Complete genome sequence of Corynebacterium casei LMG S-19264T (=DSM 44701T), isolated from a smear-ripened cheese.</title>
        <authorList>
            <consortium name="US DOE Joint Genome Institute (JGI-PGF)"/>
            <person name="Walter F."/>
            <person name="Albersmeier A."/>
            <person name="Kalinowski J."/>
            <person name="Ruckert C."/>
        </authorList>
    </citation>
    <scope>NUCLEOTIDE SEQUENCE</scope>
    <source>
        <strain evidence="19">JCM 14719</strain>
    </source>
</reference>
<protein>
    <recommendedName>
        <fullName evidence="2 15">ATP-dependent DNA helicase RecG</fullName>
        <ecNumber evidence="13 15">5.6.2.4</ecNumber>
    </recommendedName>
</protein>
<evidence type="ECO:0000256" key="15">
    <source>
        <dbReference type="RuleBase" id="RU363016"/>
    </source>
</evidence>
<dbReference type="Gene3D" id="3.40.50.300">
    <property type="entry name" value="P-loop containing nucleotide triphosphate hydrolases"/>
    <property type="match status" value="2"/>
</dbReference>
<dbReference type="SMART" id="SM00487">
    <property type="entry name" value="DEXDc"/>
    <property type="match status" value="1"/>
</dbReference>
<dbReference type="EMBL" id="BMOF01000002">
    <property type="protein sequence ID" value="GGJ91768.1"/>
    <property type="molecule type" value="Genomic_DNA"/>
</dbReference>
<reference evidence="19" key="2">
    <citation type="submission" date="2020-09" db="EMBL/GenBank/DDBJ databases">
        <authorList>
            <person name="Sun Q."/>
            <person name="Ohkuma M."/>
        </authorList>
    </citation>
    <scope>NUCLEOTIDE SEQUENCE</scope>
    <source>
        <strain evidence="19">JCM 14719</strain>
    </source>
</reference>
<comment type="caution">
    <text evidence="19">The sequence shown here is derived from an EMBL/GenBank/DDBJ whole genome shotgun (WGS) entry which is preliminary data.</text>
</comment>
<evidence type="ECO:0000256" key="13">
    <source>
        <dbReference type="ARBA" id="ARBA00034808"/>
    </source>
</evidence>
<name>A0A8J3B402_9BACI</name>
<dbReference type="Gene3D" id="2.40.50.140">
    <property type="entry name" value="Nucleic acid-binding proteins"/>
    <property type="match status" value="1"/>
</dbReference>
<dbReference type="InterPro" id="IPR027417">
    <property type="entry name" value="P-loop_NTPase"/>
</dbReference>
<dbReference type="InterPro" id="IPR047112">
    <property type="entry name" value="RecG/Mfd"/>
</dbReference>
<keyword evidence="6 15" id="KW-0347">Helicase</keyword>
<keyword evidence="16" id="KW-0472">Membrane</keyword>
<dbReference type="NCBIfam" id="NF008165">
    <property type="entry name" value="PRK10917.1-3"/>
    <property type="match status" value="1"/>
</dbReference>
<keyword evidence="20" id="KW-1185">Reference proteome</keyword>
<dbReference type="SUPFAM" id="SSF52540">
    <property type="entry name" value="P-loop containing nucleoside triphosphate hydrolases"/>
    <property type="match status" value="2"/>
</dbReference>
<dbReference type="Pfam" id="PF19833">
    <property type="entry name" value="RecG_dom3_C"/>
    <property type="match status" value="1"/>
</dbReference>
<organism evidence="19 20">
    <name type="scientific">Calditerricola satsumensis</name>
    <dbReference type="NCBI Taxonomy" id="373054"/>
    <lineage>
        <taxon>Bacteria</taxon>
        <taxon>Bacillati</taxon>
        <taxon>Bacillota</taxon>
        <taxon>Bacilli</taxon>
        <taxon>Bacillales</taxon>
        <taxon>Bacillaceae</taxon>
        <taxon>Calditerricola</taxon>
    </lineage>
</organism>
<evidence type="ECO:0000256" key="5">
    <source>
        <dbReference type="ARBA" id="ARBA00022801"/>
    </source>
</evidence>
<dbReference type="RefSeq" id="WP_188816551.1">
    <property type="nucleotide sequence ID" value="NZ_BMOF01000002.1"/>
</dbReference>
<evidence type="ECO:0000256" key="8">
    <source>
        <dbReference type="ARBA" id="ARBA00023125"/>
    </source>
</evidence>
<evidence type="ECO:0000313" key="20">
    <source>
        <dbReference type="Proteomes" id="UP000637720"/>
    </source>
</evidence>
<evidence type="ECO:0000256" key="11">
    <source>
        <dbReference type="ARBA" id="ARBA00023235"/>
    </source>
</evidence>
<gene>
    <name evidence="19" type="primary">recG</name>
    <name evidence="19" type="ORF">GCM10007043_01870</name>
</gene>
<keyword evidence="16" id="KW-1133">Transmembrane helix</keyword>
<keyword evidence="16" id="KW-0812">Transmembrane</keyword>
<comment type="catalytic activity">
    <reaction evidence="12 15">
        <text>Couples ATP hydrolysis with the unwinding of duplex DNA by translocating in the 3'-5' direction.</text>
        <dbReference type="EC" id="5.6.2.4"/>
    </reaction>
</comment>
<dbReference type="GO" id="GO:0043138">
    <property type="term" value="F:3'-5' DNA helicase activity"/>
    <property type="evidence" value="ECO:0007669"/>
    <property type="project" value="UniProtKB-EC"/>
</dbReference>
<dbReference type="InterPro" id="IPR012340">
    <property type="entry name" value="NA-bd_OB-fold"/>
</dbReference>
<comment type="function">
    <text evidence="15">Plays a critical role in recombination and DNA repair. Helps process Holliday junction intermediates to mature products by catalyzing branch migration. Has replication fork regression activity, unwinds stalled or blocked replication forks to make a HJ that can be resolved. Has a DNA unwinding activity characteristic of a DNA helicase with 3'-5' polarity.</text>
</comment>
<comment type="similarity">
    <text evidence="1 15">Belongs to the helicase family. RecG subfamily.</text>
</comment>